<dbReference type="AlphaFoldDB" id="A0A1Y4SID3"/>
<proteinExistence type="predicted"/>
<gene>
    <name evidence="1" type="ORF">B5E75_14105</name>
</gene>
<dbReference type="Proteomes" id="UP000195305">
    <property type="component" value="Unassembled WGS sequence"/>
</dbReference>
<sequence length="57" mass="6790">MLPKDPAMLLSFINMKLRDQYDSLESLCDDLDVSKQDIIETLKKIDYIYDEMNNQFK</sequence>
<dbReference type="OrthoDB" id="6636823at2"/>
<keyword evidence="2" id="KW-1185">Reference proteome</keyword>
<reference evidence="1 2" key="1">
    <citation type="journal article" date="2018" name="BMC Genomics">
        <title>Whole genome sequencing and function prediction of 133 gut anaerobes isolated from chicken caecum in pure cultures.</title>
        <authorList>
            <person name="Medvecky M."/>
            <person name="Cejkova D."/>
            <person name="Polansky O."/>
            <person name="Karasova D."/>
            <person name="Kubasova T."/>
            <person name="Cizek A."/>
            <person name="Rychlik I."/>
        </authorList>
    </citation>
    <scope>NUCLEOTIDE SEQUENCE [LARGE SCALE GENOMIC DNA]</scope>
    <source>
        <strain evidence="1 2">An13</strain>
    </source>
</reference>
<dbReference type="InterPro" id="IPR025346">
    <property type="entry name" value="DUF4250"/>
</dbReference>
<dbReference type="EMBL" id="NFLJ01000079">
    <property type="protein sequence ID" value="OUQ29649.1"/>
    <property type="molecule type" value="Genomic_DNA"/>
</dbReference>
<evidence type="ECO:0000313" key="1">
    <source>
        <dbReference type="EMBL" id="OUQ29649.1"/>
    </source>
</evidence>
<name>A0A1Y4SID3_9FIRM</name>
<evidence type="ECO:0000313" key="2">
    <source>
        <dbReference type="Proteomes" id="UP000195305"/>
    </source>
</evidence>
<comment type="caution">
    <text evidence="1">The sequence shown here is derived from an EMBL/GenBank/DDBJ whole genome shotgun (WGS) entry which is preliminary data.</text>
</comment>
<protein>
    <submittedName>
        <fullName evidence="1">DUF4250 domain-containing protein</fullName>
    </submittedName>
</protein>
<dbReference type="RefSeq" id="WP_087360571.1">
    <property type="nucleotide sequence ID" value="NZ_AP031415.1"/>
</dbReference>
<accession>A0A1Y4SID3</accession>
<dbReference type="Pfam" id="PF14056">
    <property type="entry name" value="DUF4250"/>
    <property type="match status" value="1"/>
</dbReference>
<organism evidence="1 2">
    <name type="scientific">Massilimicrobiota timonensis</name>
    <dbReference type="NCBI Taxonomy" id="1776392"/>
    <lineage>
        <taxon>Bacteria</taxon>
        <taxon>Bacillati</taxon>
        <taxon>Bacillota</taxon>
        <taxon>Erysipelotrichia</taxon>
        <taxon>Erysipelotrichales</taxon>
        <taxon>Erysipelotrichaceae</taxon>
        <taxon>Massilimicrobiota</taxon>
    </lineage>
</organism>